<evidence type="ECO:0000259" key="7">
    <source>
        <dbReference type="Pfam" id="PF02096"/>
    </source>
</evidence>
<dbReference type="Proteomes" id="UP000228596">
    <property type="component" value="Unassembled WGS sequence"/>
</dbReference>
<keyword evidence="2 5" id="KW-0812">Transmembrane</keyword>
<dbReference type="PANTHER" id="PTHR12428">
    <property type="entry name" value="OXA1"/>
    <property type="match status" value="1"/>
</dbReference>
<evidence type="ECO:0000256" key="6">
    <source>
        <dbReference type="SAM" id="Phobius"/>
    </source>
</evidence>
<dbReference type="NCBIfam" id="TIGR03592">
    <property type="entry name" value="yidC_oxa1_cterm"/>
    <property type="match status" value="1"/>
</dbReference>
<feature type="transmembrane region" description="Helical" evidence="6">
    <location>
        <begin position="7"/>
        <end position="23"/>
    </location>
</feature>
<gene>
    <name evidence="8" type="ORF">COT77_01060</name>
</gene>
<evidence type="ECO:0000313" key="8">
    <source>
        <dbReference type="EMBL" id="PIT97500.1"/>
    </source>
</evidence>
<keyword evidence="3 6" id="KW-1133">Transmembrane helix</keyword>
<dbReference type="PANTHER" id="PTHR12428:SF65">
    <property type="entry name" value="CYTOCHROME C OXIDASE ASSEMBLY PROTEIN COX18, MITOCHONDRIAL"/>
    <property type="match status" value="1"/>
</dbReference>
<sequence length="115" mass="13298">MKAFLKVILLKPIFNILILLVFLTPGNYLWVAIVILTLLIKLVLLPSSINMIRSQKRMKDLQPEVQKIKDQYKDDKAGEQKATMDLYRREKINPLASCLPLLIQLPILGILYYAF</sequence>
<comment type="similarity">
    <text evidence="5">Belongs to the OXA1/ALB3/YidC family.</text>
</comment>
<evidence type="ECO:0000256" key="2">
    <source>
        <dbReference type="ARBA" id="ARBA00022692"/>
    </source>
</evidence>
<dbReference type="Pfam" id="PF02096">
    <property type="entry name" value="60KD_IMP"/>
    <property type="match status" value="1"/>
</dbReference>
<proteinExistence type="inferred from homology"/>
<feature type="transmembrane region" description="Helical" evidence="6">
    <location>
        <begin position="29"/>
        <end position="49"/>
    </location>
</feature>
<dbReference type="EMBL" id="PEZV01000007">
    <property type="protein sequence ID" value="PIT97500.1"/>
    <property type="molecule type" value="Genomic_DNA"/>
</dbReference>
<dbReference type="GO" id="GO:0005886">
    <property type="term" value="C:plasma membrane"/>
    <property type="evidence" value="ECO:0007669"/>
    <property type="project" value="TreeGrafter"/>
</dbReference>
<evidence type="ECO:0000256" key="5">
    <source>
        <dbReference type="RuleBase" id="RU003945"/>
    </source>
</evidence>
<accession>A0A2M6WXI6</accession>
<name>A0A2M6WXI6_9BACT</name>
<organism evidence="8 9">
    <name type="scientific">Candidatus Berkelbacteria bacterium CG10_big_fil_rev_8_21_14_0_10_41_12</name>
    <dbReference type="NCBI Taxonomy" id="1974513"/>
    <lineage>
        <taxon>Bacteria</taxon>
        <taxon>Candidatus Berkelbacteria</taxon>
    </lineage>
</organism>
<comment type="subcellular location">
    <subcellularLocation>
        <location evidence="1 5">Membrane</location>
        <topology evidence="1 5">Multi-pass membrane protein</topology>
    </subcellularLocation>
</comment>
<dbReference type="InterPro" id="IPR028055">
    <property type="entry name" value="YidC/Oxa/ALB_C"/>
</dbReference>
<evidence type="ECO:0000313" key="9">
    <source>
        <dbReference type="Proteomes" id="UP000228596"/>
    </source>
</evidence>
<evidence type="ECO:0000256" key="4">
    <source>
        <dbReference type="ARBA" id="ARBA00023136"/>
    </source>
</evidence>
<dbReference type="AlphaFoldDB" id="A0A2M6WXI6"/>
<protein>
    <recommendedName>
        <fullName evidence="7">Membrane insertase YidC/Oxa/ALB C-terminal domain-containing protein</fullName>
    </recommendedName>
</protein>
<evidence type="ECO:0000256" key="3">
    <source>
        <dbReference type="ARBA" id="ARBA00022989"/>
    </source>
</evidence>
<feature type="transmembrane region" description="Helical" evidence="6">
    <location>
        <begin position="94"/>
        <end position="114"/>
    </location>
</feature>
<dbReference type="InterPro" id="IPR001708">
    <property type="entry name" value="YidC/ALB3/OXA1/COX18"/>
</dbReference>
<feature type="non-terminal residue" evidence="8">
    <location>
        <position position="115"/>
    </location>
</feature>
<dbReference type="GO" id="GO:0051205">
    <property type="term" value="P:protein insertion into membrane"/>
    <property type="evidence" value="ECO:0007669"/>
    <property type="project" value="TreeGrafter"/>
</dbReference>
<keyword evidence="4 6" id="KW-0472">Membrane</keyword>
<feature type="domain" description="Membrane insertase YidC/Oxa/ALB C-terminal" evidence="7">
    <location>
        <begin position="30"/>
        <end position="115"/>
    </location>
</feature>
<comment type="caution">
    <text evidence="8">The sequence shown here is derived from an EMBL/GenBank/DDBJ whole genome shotgun (WGS) entry which is preliminary data.</text>
</comment>
<reference evidence="9" key="1">
    <citation type="submission" date="2017-09" db="EMBL/GenBank/DDBJ databases">
        <title>Depth-based differentiation of microbial function through sediment-hosted aquifers and enrichment of novel symbionts in the deep terrestrial subsurface.</title>
        <authorList>
            <person name="Probst A.J."/>
            <person name="Ladd B."/>
            <person name="Jarett J.K."/>
            <person name="Geller-Mcgrath D.E."/>
            <person name="Sieber C.M.K."/>
            <person name="Emerson J.B."/>
            <person name="Anantharaman K."/>
            <person name="Thomas B.C."/>
            <person name="Malmstrom R."/>
            <person name="Stieglmeier M."/>
            <person name="Klingl A."/>
            <person name="Woyke T."/>
            <person name="Ryan C.M."/>
            <person name="Banfield J.F."/>
        </authorList>
    </citation>
    <scope>NUCLEOTIDE SEQUENCE [LARGE SCALE GENOMIC DNA]</scope>
</reference>
<dbReference type="GO" id="GO:0032977">
    <property type="term" value="F:membrane insertase activity"/>
    <property type="evidence" value="ECO:0007669"/>
    <property type="project" value="InterPro"/>
</dbReference>
<evidence type="ECO:0000256" key="1">
    <source>
        <dbReference type="ARBA" id="ARBA00004141"/>
    </source>
</evidence>